<dbReference type="InterPro" id="IPR024768">
    <property type="entry name" value="Marf1"/>
</dbReference>
<feature type="region of interest" description="Disordered" evidence="1">
    <location>
        <begin position="873"/>
        <end position="895"/>
    </location>
</feature>
<dbReference type="GO" id="GO:0005777">
    <property type="term" value="C:peroxisome"/>
    <property type="evidence" value="ECO:0007669"/>
    <property type="project" value="InterPro"/>
</dbReference>
<dbReference type="GO" id="GO:0004540">
    <property type="term" value="F:RNA nuclease activity"/>
    <property type="evidence" value="ECO:0007669"/>
    <property type="project" value="InterPro"/>
</dbReference>
<dbReference type="Gene3D" id="3.40.50.1010">
    <property type="entry name" value="5'-nuclease"/>
    <property type="match status" value="1"/>
</dbReference>
<dbReference type="STRING" id="32264.T1KGJ9"/>
<dbReference type="PANTHER" id="PTHR14379">
    <property type="entry name" value="LIMKAIN B LKAP"/>
    <property type="match status" value="1"/>
</dbReference>
<dbReference type="PANTHER" id="PTHR14379:SF3">
    <property type="entry name" value="MEIOSIS REGULATOR AND MRNA STABILITY FACTOR 1"/>
    <property type="match status" value="1"/>
</dbReference>
<reference evidence="4" key="1">
    <citation type="submission" date="2011-08" db="EMBL/GenBank/DDBJ databases">
        <authorList>
            <person name="Rombauts S."/>
        </authorList>
    </citation>
    <scope>NUCLEOTIDE SEQUENCE</scope>
    <source>
        <strain evidence="4">London</strain>
    </source>
</reference>
<evidence type="ECO:0000313" key="4">
    <source>
        <dbReference type="Proteomes" id="UP000015104"/>
    </source>
</evidence>
<reference evidence="3" key="2">
    <citation type="submission" date="2015-06" db="UniProtKB">
        <authorList>
            <consortium name="EnsemblMetazoa"/>
        </authorList>
    </citation>
    <scope>IDENTIFICATION</scope>
</reference>
<evidence type="ECO:0000313" key="3">
    <source>
        <dbReference type="EnsemblMetazoa" id="tetur11g01060.1"/>
    </source>
</evidence>
<feature type="region of interest" description="Disordered" evidence="1">
    <location>
        <begin position="260"/>
        <end position="291"/>
    </location>
</feature>
<proteinExistence type="predicted"/>
<dbReference type="GO" id="GO:1905762">
    <property type="term" value="F:CCR4-NOT complex binding"/>
    <property type="evidence" value="ECO:0007669"/>
    <property type="project" value="TreeGrafter"/>
</dbReference>
<name>T1KGJ9_TETUR</name>
<keyword evidence="4" id="KW-1185">Reference proteome</keyword>
<dbReference type="InterPro" id="IPR021139">
    <property type="entry name" value="NYN"/>
</dbReference>
<sequence length="1138" mass="128157">MLSGLEKPCGIFWDIENVDVPRNCAADVIAQNIRATLVFPNQLVEREFFCVCNVHQLPKTVGTSLESIGVTIVQPFYNIKENAADTKILLLISKFIQNWGRNGCAIVVVTGDSDFLDPLLKLKLNHDLTVYLIHPKQSFSRELLWSADFSYQLDGVLLIETTPTAVFRSQTRSGFLKISDLPQDSESHNRVREINRNCARLFPGSRVLKIAKGTVWIGYINPNQPMTENEFKILSSLSQVSNLFPKLEIVKSLWSESSHKTRHRQLKNGEQSLSGDNPKNKDNQVRTTVPVFQEIKPSSPRAKLSKSSNRRISARQPVPNLSRKEVEFRNLRKMIICLTGNPNSELPTHWSLMYNIVDKSLDHSIMKVMLQGKDFWVQFEDEIKCQQLVDKIISDANYLSPLIMKKSISPSKKLVAIMSSYPSDNPFCLNLNLGLNYLKSSNPGSFTDSTADQSVEKIKSISASFKGVFVKLFEGTIWAGFPSIRTCENAKKKINGLKDDKLHMQSAQLRMFPVHLLESIGMKDLVGEAQDLVKTWLSRKQSTPTRMVLQSESPIREVSVSKSIESNADSVSVISEKIDANRHNVPCSSEVDGKSSSTYMETVSSVHGYFLQISDILQLQRKRFLRKPFIIQNLVDFVGIPPKAAILDDNAVYFNYNTVDEVKRAVKVIESKLYDNVHQLKAISVPEAPSNWLKKKKYYFGLPRVPPQPPKKSITYISIAPVARKEMKTFNSIALGALQSFYVYFIRHFDESLWIGIGTQEQAEEAVKIFKENNVFDAKLDIKIVKKLPKEFWRTVKEGKQSPSETIETASSKATSENGSMKSLSELSSATSILSLQKPLVKNEPFVFVPHQTSTESTIKRLDAKDESKRLTNVSKPAPVSPFTTGFSSQNGTKNTREKPYQFVTETKGKLGPILNLPQSEVTAHRPLSSAPAIPKAPSSTANRSDSTDLHRAASDQLKQKLFDSFYYLMINTSQSFITDEALSIVKNELRYCVLIKQLNGSIFAVFNDFNKRTLAKEVINGYFFADTHHNTYFCKARILDKAPDEFVKSLSRSEVYELWTLSKATKSSQLNVAQNKPAPVIDRSHLYSSADRLKTTQSQTQGSNVNATIMNTRIVQQHQRPTISNQERAKKKGCVVS</sequence>
<feature type="domain" description="NYN" evidence="2">
    <location>
        <begin position="10"/>
        <end position="148"/>
    </location>
</feature>
<dbReference type="EnsemblMetazoa" id="tetur11g01060.1">
    <property type="protein sequence ID" value="tetur11g01060.1"/>
    <property type="gene ID" value="tetur11g01060"/>
</dbReference>
<dbReference type="GO" id="GO:0010468">
    <property type="term" value="P:regulation of gene expression"/>
    <property type="evidence" value="ECO:0007669"/>
    <property type="project" value="InterPro"/>
</dbReference>
<feature type="compositionally biased region" description="Polar residues" evidence="1">
    <location>
        <begin position="801"/>
        <end position="821"/>
    </location>
</feature>
<dbReference type="Pfam" id="PF01936">
    <property type="entry name" value="NYN"/>
    <property type="match status" value="1"/>
</dbReference>
<dbReference type="HOGENOM" id="CLU_278148_0_0_1"/>
<protein>
    <recommendedName>
        <fullName evidence="2">NYN domain-containing protein</fullName>
    </recommendedName>
</protein>
<feature type="compositionally biased region" description="Polar residues" evidence="1">
    <location>
        <begin position="268"/>
        <end position="277"/>
    </location>
</feature>
<accession>T1KGJ9</accession>
<evidence type="ECO:0000259" key="2">
    <source>
        <dbReference type="Pfam" id="PF01936"/>
    </source>
</evidence>
<feature type="region of interest" description="Disordered" evidence="1">
    <location>
        <begin position="925"/>
        <end position="951"/>
    </location>
</feature>
<feature type="region of interest" description="Disordered" evidence="1">
    <location>
        <begin position="1119"/>
        <end position="1138"/>
    </location>
</feature>
<feature type="region of interest" description="Disordered" evidence="1">
    <location>
        <begin position="799"/>
        <end position="821"/>
    </location>
</feature>
<feature type="compositionally biased region" description="Low complexity" evidence="1">
    <location>
        <begin position="927"/>
        <end position="942"/>
    </location>
</feature>
<evidence type="ECO:0000256" key="1">
    <source>
        <dbReference type="SAM" id="MobiDB-lite"/>
    </source>
</evidence>
<dbReference type="Proteomes" id="UP000015104">
    <property type="component" value="Unassembled WGS sequence"/>
</dbReference>
<organism evidence="3 4">
    <name type="scientific">Tetranychus urticae</name>
    <name type="common">Two-spotted spider mite</name>
    <dbReference type="NCBI Taxonomy" id="32264"/>
    <lineage>
        <taxon>Eukaryota</taxon>
        <taxon>Metazoa</taxon>
        <taxon>Ecdysozoa</taxon>
        <taxon>Arthropoda</taxon>
        <taxon>Chelicerata</taxon>
        <taxon>Arachnida</taxon>
        <taxon>Acari</taxon>
        <taxon>Acariformes</taxon>
        <taxon>Trombidiformes</taxon>
        <taxon>Prostigmata</taxon>
        <taxon>Eleutherengona</taxon>
        <taxon>Raphignathae</taxon>
        <taxon>Tetranychoidea</taxon>
        <taxon>Tetranychidae</taxon>
        <taxon>Tetranychus</taxon>
    </lineage>
</organism>
<dbReference type="AlphaFoldDB" id="T1KGJ9"/>
<feature type="compositionally biased region" description="Polar residues" evidence="1">
    <location>
        <begin position="882"/>
        <end position="894"/>
    </location>
</feature>
<dbReference type="EMBL" id="CAEY01000067">
    <property type="status" value="NOT_ANNOTATED_CDS"/>
    <property type="molecule type" value="Genomic_DNA"/>
</dbReference>